<dbReference type="Gene3D" id="3.90.180.10">
    <property type="entry name" value="Medium-chain alcohol dehydrogenases, catalytic domain"/>
    <property type="match status" value="1"/>
</dbReference>
<dbReference type="PANTHER" id="PTHR42940">
    <property type="entry name" value="ALCOHOL DEHYDROGENASE 1-RELATED"/>
    <property type="match status" value="1"/>
</dbReference>
<evidence type="ECO:0000256" key="3">
    <source>
        <dbReference type="ARBA" id="ARBA00022723"/>
    </source>
</evidence>
<gene>
    <name evidence="7" type="ORF">AYM40_36385</name>
</gene>
<dbReference type="Gene3D" id="3.40.50.720">
    <property type="entry name" value="NAD(P)-binding Rossmann-like Domain"/>
    <property type="match status" value="1"/>
</dbReference>
<feature type="domain" description="Alcohol dehydrogenase-like N-terminal" evidence="6">
    <location>
        <begin position="25"/>
        <end position="135"/>
    </location>
</feature>
<keyword evidence="7" id="KW-0614">Plasmid</keyword>
<dbReference type="Proteomes" id="UP000076852">
    <property type="component" value="Plasmid pOLGA1"/>
</dbReference>
<dbReference type="PANTHER" id="PTHR42940:SF8">
    <property type="entry name" value="VACUOLAR PROTEIN SORTING-ASSOCIATED PROTEIN 11"/>
    <property type="match status" value="1"/>
</dbReference>
<geneLocation type="plasmid" evidence="8">
    <name>polga1</name>
</geneLocation>
<dbReference type="InterPro" id="IPR014187">
    <property type="entry name" value="ADH_Zn_typ-2"/>
</dbReference>
<protein>
    <submittedName>
        <fullName evidence="7">Alcohol dehydrogenase</fullName>
    </submittedName>
</protein>
<evidence type="ECO:0000259" key="6">
    <source>
        <dbReference type="Pfam" id="PF08240"/>
    </source>
</evidence>
<keyword evidence="4" id="KW-0862">Zinc</keyword>
<dbReference type="GO" id="GO:0005737">
    <property type="term" value="C:cytoplasm"/>
    <property type="evidence" value="ECO:0007669"/>
    <property type="project" value="TreeGrafter"/>
</dbReference>
<evidence type="ECO:0000256" key="2">
    <source>
        <dbReference type="ARBA" id="ARBA00008072"/>
    </source>
</evidence>
<proteinExistence type="inferred from homology"/>
<dbReference type="NCBIfam" id="TIGR02822">
    <property type="entry name" value="adh_fam_2"/>
    <property type="match status" value="1"/>
</dbReference>
<dbReference type="InterPro" id="IPR013154">
    <property type="entry name" value="ADH-like_N"/>
</dbReference>
<dbReference type="RefSeq" id="WP_063501013.1">
    <property type="nucleotide sequence ID" value="NZ_CP014580.1"/>
</dbReference>
<dbReference type="InterPro" id="IPR002328">
    <property type="entry name" value="ADH_Zn_CS"/>
</dbReference>
<keyword evidence="8" id="KW-1185">Reference proteome</keyword>
<keyword evidence="3" id="KW-0479">Metal-binding</keyword>
<accession>A0A160FX16</accession>
<dbReference type="AlphaFoldDB" id="A0A160FX16"/>
<evidence type="ECO:0000256" key="1">
    <source>
        <dbReference type="ARBA" id="ARBA00001947"/>
    </source>
</evidence>
<dbReference type="KEGG" id="buz:AYM40_36385"/>
<name>A0A160FX16_9BURK</name>
<evidence type="ECO:0000256" key="5">
    <source>
        <dbReference type="ARBA" id="ARBA00023002"/>
    </source>
</evidence>
<dbReference type="GO" id="GO:0004022">
    <property type="term" value="F:alcohol dehydrogenase (NAD+) activity"/>
    <property type="evidence" value="ECO:0007669"/>
    <property type="project" value="TreeGrafter"/>
</dbReference>
<dbReference type="CDD" id="cd08298">
    <property type="entry name" value="CAD2"/>
    <property type="match status" value="1"/>
</dbReference>
<dbReference type="EMBL" id="CP014580">
    <property type="protein sequence ID" value="ANB77834.1"/>
    <property type="molecule type" value="Genomic_DNA"/>
</dbReference>
<reference evidence="7 8" key="1">
    <citation type="journal article" date="2016" name="Gene">
        <title>PacBio SMRT assembly of a complex multi-replicon genome reveals chlorocatechol degradative operon in a region of genome plasticity.</title>
        <authorList>
            <person name="Ricker N."/>
            <person name="Shen S.Y."/>
            <person name="Goordial J."/>
            <person name="Jin S."/>
            <person name="Fulthorpe R.R."/>
        </authorList>
    </citation>
    <scope>NUCLEOTIDE SEQUENCE [LARGE SCALE GENOMIC DNA]</scope>
    <source>
        <strain evidence="7 8">OLGA172</strain>
        <plasmid evidence="8">polga1</plasmid>
    </source>
</reference>
<dbReference type="GO" id="GO:0008270">
    <property type="term" value="F:zinc ion binding"/>
    <property type="evidence" value="ECO:0007669"/>
    <property type="project" value="InterPro"/>
</dbReference>
<evidence type="ECO:0000256" key="4">
    <source>
        <dbReference type="ARBA" id="ARBA00022833"/>
    </source>
</evidence>
<evidence type="ECO:0000313" key="7">
    <source>
        <dbReference type="EMBL" id="ANB77834.1"/>
    </source>
</evidence>
<comment type="similarity">
    <text evidence="2">Belongs to the zinc-containing alcohol dehydrogenase family.</text>
</comment>
<organism evidence="7 8">
    <name type="scientific">Paraburkholderia phytofirmans OLGA172</name>
    <dbReference type="NCBI Taxonomy" id="1417228"/>
    <lineage>
        <taxon>Bacteria</taxon>
        <taxon>Pseudomonadati</taxon>
        <taxon>Pseudomonadota</taxon>
        <taxon>Betaproteobacteria</taxon>
        <taxon>Burkholderiales</taxon>
        <taxon>Burkholderiaceae</taxon>
        <taxon>Paraburkholderia</taxon>
    </lineage>
</organism>
<comment type="cofactor">
    <cofactor evidence="1">
        <name>Zn(2+)</name>
        <dbReference type="ChEBI" id="CHEBI:29105"/>
    </cofactor>
</comment>
<dbReference type="Pfam" id="PF08240">
    <property type="entry name" value="ADH_N"/>
    <property type="match status" value="1"/>
</dbReference>
<sequence length="328" mass="34877">MRAMVFDDTGEGLRDLQVPDPVPAAGQLLIDVHACGICRTDLHLIDHELPHPKRPVIPGHEIVGTVAAVGAGVSGFRVGERIGVPWVGHTCGHCRYCLSGRENLCDEPGFTGYTIDGGYAERTVADSRYCFHLPDRYSDVDAAPLLCAGLIGYRTLAMAGDAERIGIYGFGAAAHIVAQIALYQGRTVYAFTRDGDVAAQQLALRLGATWAGSSNEAAPDELDAAMLFAPVGALVPIALKAVVKGGIVVCGGIHMSDIPSFPYAFLWGERRVVSVANLTREDGLAFMRLAAEIPLDIETTRYPLGEANRALADLREGKLTGAAVLAIR</sequence>
<dbReference type="InterPro" id="IPR036291">
    <property type="entry name" value="NAD(P)-bd_dom_sf"/>
</dbReference>
<dbReference type="OrthoDB" id="9771084at2"/>
<dbReference type="InterPro" id="IPR011032">
    <property type="entry name" value="GroES-like_sf"/>
</dbReference>
<keyword evidence="5" id="KW-0560">Oxidoreductase</keyword>
<dbReference type="SUPFAM" id="SSF51735">
    <property type="entry name" value="NAD(P)-binding Rossmann-fold domains"/>
    <property type="match status" value="1"/>
</dbReference>
<evidence type="ECO:0000313" key="8">
    <source>
        <dbReference type="Proteomes" id="UP000076852"/>
    </source>
</evidence>
<dbReference type="SUPFAM" id="SSF50129">
    <property type="entry name" value="GroES-like"/>
    <property type="match status" value="1"/>
</dbReference>
<dbReference type="PROSITE" id="PS00059">
    <property type="entry name" value="ADH_ZINC"/>
    <property type="match status" value="1"/>
</dbReference>